<sequence>MPAAIATPSPAWRRLALRTLADDEHATPESPLVRFPLPSAWGIDLYLKDESALPSGSLKHRLARSLLVHGLVNGQITGHTTLVDASSGSTAVSEAWFARLLGLPFVAVVPAGVSVEKVRLIESFGGTVRFAADPCAVSALAAELGAQRGWYFLDQFSLASTATDWRRGNVAEALFTQLAGERHPEPRWIVVGAGTGGTSATVGRYCRYTARETRLAVVDPENSAYFEAWRTGRADVAAGGSRIEGIGRPTVEKSFVADTIDEMIPVDDAHSVAAMQLLAATTGIAAGPSTGTNLAGALLVIERMLRAGETGSVVTLICDSGDRYAGTFYSEPWLREARIDPGEAGRGIRSFLAGSALHHVA</sequence>
<keyword evidence="5" id="KW-1185">Reference proteome</keyword>
<comment type="caution">
    <text evidence="4">The sequence shown here is derived from an EMBL/GenBank/DDBJ whole genome shotgun (WGS) entry which is preliminary data.</text>
</comment>
<evidence type="ECO:0000313" key="4">
    <source>
        <dbReference type="EMBL" id="MBB5844340.1"/>
    </source>
</evidence>
<dbReference type="AlphaFoldDB" id="A0A841AK94"/>
<comment type="cofactor">
    <cofactor evidence="1">
        <name>pyridoxal 5'-phosphate</name>
        <dbReference type="ChEBI" id="CHEBI:597326"/>
    </cofactor>
</comment>
<dbReference type="RefSeq" id="WP_184238391.1">
    <property type="nucleotide sequence ID" value="NZ_JACHMJ010000001.1"/>
</dbReference>
<accession>A0A841AK94</accession>
<dbReference type="InterPro" id="IPR036052">
    <property type="entry name" value="TrpB-like_PALP_sf"/>
</dbReference>
<keyword evidence="4" id="KW-0808">Transferase</keyword>
<protein>
    <submittedName>
        <fullName evidence="4">Cysteine synthase A</fullName>
        <ecNumber evidence="4">2.5.1.47</ecNumber>
    </submittedName>
</protein>
<reference evidence="4 5" key="1">
    <citation type="submission" date="2020-08" db="EMBL/GenBank/DDBJ databases">
        <title>Sequencing the genomes of 1000 actinobacteria strains.</title>
        <authorList>
            <person name="Klenk H.-P."/>
        </authorList>
    </citation>
    <scope>NUCLEOTIDE SEQUENCE [LARGE SCALE GENOMIC DNA]</scope>
    <source>
        <strain evidence="4 5">DSM 105784</strain>
    </source>
</reference>
<dbReference type="EMBL" id="JACHMJ010000001">
    <property type="protein sequence ID" value="MBB5844340.1"/>
    <property type="molecule type" value="Genomic_DNA"/>
</dbReference>
<dbReference type="InterPro" id="IPR001926">
    <property type="entry name" value="TrpB-like_PALP"/>
</dbReference>
<gene>
    <name evidence="4" type="ORF">HD599_002663</name>
</gene>
<feature type="domain" description="Tryptophan synthase beta chain-like PALP" evidence="3">
    <location>
        <begin position="30"/>
        <end position="319"/>
    </location>
</feature>
<organism evidence="4 5">
    <name type="scientific">Conyzicola lurida</name>
    <dbReference type="NCBI Taxonomy" id="1172621"/>
    <lineage>
        <taxon>Bacteria</taxon>
        <taxon>Bacillati</taxon>
        <taxon>Actinomycetota</taxon>
        <taxon>Actinomycetes</taxon>
        <taxon>Micrococcales</taxon>
        <taxon>Microbacteriaceae</taxon>
        <taxon>Conyzicola</taxon>
    </lineage>
</organism>
<dbReference type="GO" id="GO:0004124">
    <property type="term" value="F:cysteine synthase activity"/>
    <property type="evidence" value="ECO:0007669"/>
    <property type="project" value="UniProtKB-EC"/>
</dbReference>
<evidence type="ECO:0000256" key="1">
    <source>
        <dbReference type="ARBA" id="ARBA00001933"/>
    </source>
</evidence>
<dbReference type="EC" id="2.5.1.47" evidence="4"/>
<dbReference type="InterPro" id="IPR050214">
    <property type="entry name" value="Cys_Synth/Cystath_Beta-Synth"/>
</dbReference>
<evidence type="ECO:0000259" key="3">
    <source>
        <dbReference type="Pfam" id="PF00291"/>
    </source>
</evidence>
<dbReference type="Proteomes" id="UP000536685">
    <property type="component" value="Unassembled WGS sequence"/>
</dbReference>
<dbReference type="SUPFAM" id="SSF53686">
    <property type="entry name" value="Tryptophan synthase beta subunit-like PLP-dependent enzymes"/>
    <property type="match status" value="1"/>
</dbReference>
<keyword evidence="2" id="KW-0663">Pyridoxal phosphate</keyword>
<evidence type="ECO:0000256" key="2">
    <source>
        <dbReference type="ARBA" id="ARBA00022898"/>
    </source>
</evidence>
<dbReference type="PANTHER" id="PTHR10314">
    <property type="entry name" value="CYSTATHIONINE BETA-SYNTHASE"/>
    <property type="match status" value="1"/>
</dbReference>
<evidence type="ECO:0000313" key="5">
    <source>
        <dbReference type="Proteomes" id="UP000536685"/>
    </source>
</evidence>
<dbReference type="Pfam" id="PF00291">
    <property type="entry name" value="PALP"/>
    <property type="match status" value="1"/>
</dbReference>
<name>A0A841AK94_9MICO</name>
<dbReference type="Gene3D" id="3.40.50.1100">
    <property type="match status" value="2"/>
</dbReference>
<proteinExistence type="predicted"/>